<dbReference type="AlphaFoldDB" id="A0A8T9PYG3"/>
<keyword evidence="1" id="KW-1133">Transmembrane helix</keyword>
<keyword evidence="1" id="KW-0812">Transmembrane</keyword>
<keyword evidence="3" id="KW-1185">Reference proteome</keyword>
<feature type="transmembrane region" description="Helical" evidence="1">
    <location>
        <begin position="96"/>
        <end position="114"/>
    </location>
</feature>
<evidence type="ECO:0000313" key="2">
    <source>
        <dbReference type="EMBL" id="UOQ70107.1"/>
    </source>
</evidence>
<keyword evidence="1" id="KW-0472">Membrane</keyword>
<accession>A0A8T9PYG3</accession>
<gene>
    <name evidence="2" type="ORF">MUN79_15155</name>
</gene>
<dbReference type="RefSeq" id="WP_244673531.1">
    <property type="nucleotide sequence ID" value="NZ_CP095046.1"/>
</dbReference>
<proteinExistence type="predicted"/>
<feature type="transmembrane region" description="Helical" evidence="1">
    <location>
        <begin position="68"/>
        <end position="90"/>
    </location>
</feature>
<feature type="transmembrane region" description="Helical" evidence="1">
    <location>
        <begin position="36"/>
        <end position="56"/>
    </location>
</feature>
<evidence type="ECO:0000256" key="1">
    <source>
        <dbReference type="SAM" id="Phobius"/>
    </source>
</evidence>
<protein>
    <submittedName>
        <fullName evidence="2">Uncharacterized protein</fullName>
    </submittedName>
</protein>
<name>A0A8T9PYG3_9BACT</name>
<dbReference type="KEGG" id="hcu:MUN79_15155"/>
<organism evidence="2 3">
    <name type="scientific">Hymenobacter cellulosilyticus</name>
    <dbReference type="NCBI Taxonomy" id="2932248"/>
    <lineage>
        <taxon>Bacteria</taxon>
        <taxon>Pseudomonadati</taxon>
        <taxon>Bacteroidota</taxon>
        <taxon>Cytophagia</taxon>
        <taxon>Cytophagales</taxon>
        <taxon>Hymenobacteraceae</taxon>
        <taxon>Hymenobacter</taxon>
    </lineage>
</organism>
<reference evidence="2" key="1">
    <citation type="submission" date="2022-04" db="EMBL/GenBank/DDBJ databases">
        <title>Hymenobacter sp. isolated from the air.</title>
        <authorList>
            <person name="Won M."/>
            <person name="Lee C.-M."/>
            <person name="Woen H.-Y."/>
            <person name="Kwon S.-W."/>
        </authorList>
    </citation>
    <scope>NUCLEOTIDE SEQUENCE</scope>
    <source>
        <strain evidence="2">5116S-3</strain>
    </source>
</reference>
<feature type="transmembrane region" description="Helical" evidence="1">
    <location>
        <begin position="126"/>
        <end position="143"/>
    </location>
</feature>
<evidence type="ECO:0000313" key="3">
    <source>
        <dbReference type="Proteomes" id="UP000831796"/>
    </source>
</evidence>
<sequence length="186" mass="19701">MTLPFQHLVRPALITTCLLSVPLVAMQFTAEVNWTLSDFVVAGGLIFGTGLAYQLLASRAGSLTYRLAVGVALAAGFLSLWANLAVGIIGSGPNPANLMFGAVYLTAFVGAFLARLRPQALARTMLAAALTQFLAPLAALLFWQPEFTPDVTRGFVGNLLFVGMWLASAFLFRKAAGPRPDSGRVA</sequence>
<dbReference type="Proteomes" id="UP000831796">
    <property type="component" value="Chromosome"/>
</dbReference>
<feature type="transmembrane region" description="Helical" evidence="1">
    <location>
        <begin position="12"/>
        <end position="30"/>
    </location>
</feature>
<dbReference type="EMBL" id="CP095046">
    <property type="protein sequence ID" value="UOQ70107.1"/>
    <property type="molecule type" value="Genomic_DNA"/>
</dbReference>
<feature type="transmembrane region" description="Helical" evidence="1">
    <location>
        <begin position="155"/>
        <end position="172"/>
    </location>
</feature>